<organism evidence="10">
    <name type="scientific">Mytilus coruscus</name>
    <name type="common">Sea mussel</name>
    <dbReference type="NCBI Taxonomy" id="42192"/>
    <lineage>
        <taxon>Eukaryota</taxon>
        <taxon>Metazoa</taxon>
        <taxon>Spiralia</taxon>
        <taxon>Lophotrochozoa</taxon>
        <taxon>Mollusca</taxon>
        <taxon>Bivalvia</taxon>
        <taxon>Autobranchia</taxon>
        <taxon>Pteriomorphia</taxon>
        <taxon>Mytilida</taxon>
        <taxon>Mytiloidea</taxon>
        <taxon>Mytilidae</taxon>
        <taxon>Mytilinae</taxon>
        <taxon>Mytilus</taxon>
    </lineage>
</organism>
<keyword evidence="9" id="KW-1133">Transmembrane helix</keyword>
<dbReference type="GO" id="GO:0005506">
    <property type="term" value="F:iron ion binding"/>
    <property type="evidence" value="ECO:0007669"/>
    <property type="project" value="InterPro"/>
</dbReference>
<keyword evidence="6 9" id="KW-0472">Membrane</keyword>
<dbReference type="GO" id="GO:0016020">
    <property type="term" value="C:membrane"/>
    <property type="evidence" value="ECO:0007669"/>
    <property type="project" value="UniProtKB-SubCell"/>
</dbReference>
<keyword evidence="8" id="KW-0503">Monooxygenase</keyword>
<accession>A0A386K198</accession>
<proteinExistence type="evidence at transcript level"/>
<dbReference type="Pfam" id="PF00067">
    <property type="entry name" value="p450"/>
    <property type="match status" value="1"/>
</dbReference>
<dbReference type="PANTHER" id="PTHR24300">
    <property type="entry name" value="CYTOCHROME P450 508A4-RELATED"/>
    <property type="match status" value="1"/>
</dbReference>
<dbReference type="Gene3D" id="1.10.630.10">
    <property type="entry name" value="Cytochrome P450"/>
    <property type="match status" value="1"/>
</dbReference>
<dbReference type="PRINTS" id="PR00385">
    <property type="entry name" value="P450"/>
</dbReference>
<comment type="subcellular location">
    <subcellularLocation>
        <location evidence="1">Membrane</location>
    </subcellularLocation>
</comment>
<dbReference type="GO" id="GO:0006805">
    <property type="term" value="P:xenobiotic metabolic process"/>
    <property type="evidence" value="ECO:0007669"/>
    <property type="project" value="TreeGrafter"/>
</dbReference>
<dbReference type="FunFam" id="1.10.630.10:FF:000004">
    <property type="entry name" value="cytochrome P450 2D15 isoform X1"/>
    <property type="match status" value="1"/>
</dbReference>
<comment type="cofactor">
    <cofactor evidence="7">
        <name>heme</name>
        <dbReference type="ChEBI" id="CHEBI:30413"/>
    </cofactor>
</comment>
<feature type="binding site" description="axial binding residue" evidence="7">
    <location>
        <position position="441"/>
    </location>
    <ligand>
        <name>heme</name>
        <dbReference type="ChEBI" id="CHEBI:30413"/>
    </ligand>
    <ligandPart>
        <name>Fe</name>
        <dbReference type="ChEBI" id="CHEBI:18248"/>
    </ligandPart>
</feature>
<keyword evidence="9" id="KW-0812">Transmembrane</keyword>
<evidence type="ECO:0000256" key="8">
    <source>
        <dbReference type="RuleBase" id="RU000461"/>
    </source>
</evidence>
<dbReference type="SUPFAM" id="SSF48264">
    <property type="entry name" value="Cytochrome P450"/>
    <property type="match status" value="1"/>
</dbReference>
<comment type="similarity">
    <text evidence="2 8">Belongs to the cytochrome P450 family.</text>
</comment>
<dbReference type="InterPro" id="IPR001128">
    <property type="entry name" value="Cyt_P450"/>
</dbReference>
<sequence>MDCCSSNTYLVYGLIAILSYIIYNYIKGWQTRPNLPPGPPPCPIFGNKILFKKDPLGYKRLTELSKQYGSVYRLYCGSTIIVFLNGYDAIHEAFVKQAAVFTDRPQLFAPLIGVSKGTGITYNSDHNWKTLRRFTLQALRDFGVGKKSLEEQIVEEVDVVADTLKTSNGEPIRVKPLLLSAATNIICSVMFGERFSYENSRFTELTGVLEEIFRLNAPFAKENFFPITRLFPSGRELIRRRSAAIEKVKRYLARTIKEHEETFDSSNIRDFIDLYHKVSMDESEPEIFTEANIYKVIVDLFLAGGETTGTSLDWSLLYMIRYPDVQRKCQAEIDKVVGTNRRVKLSDKGSLPFLEATLLEIQRIGNTLTFSLPHVAKTDATLQGYLIPKDSIVIANLYSAHIDEKYWDDPETFRPERFLDSDGKIQRKDAFVPFSTGPRFCIGEPLARMELFLFFTNLLQQFSFTPTDENDLPSLDGIQALTLTALPYHLVAKPR</sequence>
<dbReference type="InterPro" id="IPR050182">
    <property type="entry name" value="Cytochrome_P450_fam2"/>
</dbReference>
<evidence type="ECO:0000256" key="5">
    <source>
        <dbReference type="ARBA" id="ARBA00023004"/>
    </source>
</evidence>
<dbReference type="GO" id="GO:0020037">
    <property type="term" value="F:heme binding"/>
    <property type="evidence" value="ECO:0007669"/>
    <property type="project" value="InterPro"/>
</dbReference>
<name>A0A386K198_MYTCO</name>
<evidence type="ECO:0000313" key="10">
    <source>
        <dbReference type="EMBL" id="AYD78252.1"/>
    </source>
</evidence>
<dbReference type="AlphaFoldDB" id="A0A386K198"/>
<dbReference type="EMBL" id="MG516714">
    <property type="protein sequence ID" value="AYD78252.1"/>
    <property type="molecule type" value="mRNA"/>
</dbReference>
<dbReference type="PRINTS" id="PR00463">
    <property type="entry name" value="EP450I"/>
</dbReference>
<dbReference type="GO" id="GO:0005737">
    <property type="term" value="C:cytoplasm"/>
    <property type="evidence" value="ECO:0007669"/>
    <property type="project" value="TreeGrafter"/>
</dbReference>
<evidence type="ECO:0000256" key="2">
    <source>
        <dbReference type="ARBA" id="ARBA00010617"/>
    </source>
</evidence>
<dbReference type="PANTHER" id="PTHR24300:SF375">
    <property type="entry name" value="CYTOCHROME P450 FAMILY"/>
    <property type="match status" value="1"/>
</dbReference>
<evidence type="ECO:0000256" key="7">
    <source>
        <dbReference type="PIRSR" id="PIRSR602401-1"/>
    </source>
</evidence>
<keyword evidence="5 7" id="KW-0408">Iron</keyword>
<keyword evidence="3 7" id="KW-0479">Metal-binding</keyword>
<evidence type="ECO:0000256" key="6">
    <source>
        <dbReference type="ARBA" id="ARBA00023136"/>
    </source>
</evidence>
<evidence type="ECO:0000256" key="4">
    <source>
        <dbReference type="ARBA" id="ARBA00023002"/>
    </source>
</evidence>
<dbReference type="PROSITE" id="PS00086">
    <property type="entry name" value="CYTOCHROME_P450"/>
    <property type="match status" value="1"/>
</dbReference>
<evidence type="ECO:0000256" key="3">
    <source>
        <dbReference type="ARBA" id="ARBA00022723"/>
    </source>
</evidence>
<dbReference type="GO" id="GO:0006082">
    <property type="term" value="P:organic acid metabolic process"/>
    <property type="evidence" value="ECO:0007669"/>
    <property type="project" value="TreeGrafter"/>
</dbReference>
<dbReference type="InterPro" id="IPR036396">
    <property type="entry name" value="Cyt_P450_sf"/>
</dbReference>
<reference evidence="10" key="1">
    <citation type="submission" date="2017-11" db="EMBL/GenBank/DDBJ databases">
        <title>Molecular mechanisms of insecticide resistance mediated by cytochrome P450s in insects.</title>
        <authorList>
            <person name="Tang Z."/>
        </authorList>
    </citation>
    <scope>NUCLEOTIDE SEQUENCE</scope>
    <source>
        <tissue evidence="10">Gill</tissue>
    </source>
</reference>
<evidence type="ECO:0000256" key="1">
    <source>
        <dbReference type="ARBA" id="ARBA00004370"/>
    </source>
</evidence>
<dbReference type="InterPro" id="IPR002401">
    <property type="entry name" value="Cyt_P450_E_grp-I"/>
</dbReference>
<dbReference type="InterPro" id="IPR017972">
    <property type="entry name" value="Cyt_P450_CS"/>
</dbReference>
<evidence type="ECO:0000256" key="9">
    <source>
        <dbReference type="SAM" id="Phobius"/>
    </source>
</evidence>
<dbReference type="GO" id="GO:0016712">
    <property type="term" value="F:oxidoreductase activity, acting on paired donors, with incorporation or reduction of molecular oxygen, reduced flavin or flavoprotein as one donor, and incorporation of one atom of oxygen"/>
    <property type="evidence" value="ECO:0007669"/>
    <property type="project" value="TreeGrafter"/>
</dbReference>
<protein>
    <submittedName>
        <fullName evidence="10">Cytochrome P450-2B</fullName>
    </submittedName>
</protein>
<feature type="transmembrane region" description="Helical" evidence="9">
    <location>
        <begin position="9"/>
        <end position="26"/>
    </location>
</feature>
<keyword evidence="7 8" id="KW-0349">Heme</keyword>
<keyword evidence="4 8" id="KW-0560">Oxidoreductase</keyword>